<dbReference type="KEGG" id="asoc:CB4_00641"/>
<evidence type="ECO:0000313" key="1">
    <source>
        <dbReference type="EMBL" id="BAU26514.1"/>
    </source>
</evidence>
<dbReference type="Proteomes" id="UP000217696">
    <property type="component" value="Chromosome"/>
</dbReference>
<proteinExistence type="predicted"/>
<gene>
    <name evidence="1" type="ORF">CB4_00641</name>
</gene>
<dbReference type="AlphaFoldDB" id="A0A0U5AWB9"/>
<keyword evidence="2" id="KW-1185">Reference proteome</keyword>
<sequence length="45" mass="5067">MIICPKTKHELTRQGDYLYCAESGYKGLIRLHIGGSIILVGRKSF</sequence>
<organism evidence="1 2">
    <name type="scientific">Aneurinibacillus soli</name>
    <dbReference type="NCBI Taxonomy" id="1500254"/>
    <lineage>
        <taxon>Bacteria</taxon>
        <taxon>Bacillati</taxon>
        <taxon>Bacillota</taxon>
        <taxon>Bacilli</taxon>
        <taxon>Bacillales</taxon>
        <taxon>Paenibacillaceae</taxon>
        <taxon>Aneurinibacillus group</taxon>
        <taxon>Aneurinibacillus</taxon>
    </lineage>
</organism>
<evidence type="ECO:0000313" key="2">
    <source>
        <dbReference type="Proteomes" id="UP000217696"/>
    </source>
</evidence>
<reference evidence="1 2" key="1">
    <citation type="submission" date="2015-12" db="EMBL/GenBank/DDBJ databases">
        <title>Genome sequence of Aneurinibacillus soli.</title>
        <authorList>
            <person name="Lee J.S."/>
            <person name="Lee K.C."/>
            <person name="Kim K.K."/>
            <person name="Lee B.W."/>
        </authorList>
    </citation>
    <scope>NUCLEOTIDE SEQUENCE [LARGE SCALE GENOMIC DNA]</scope>
    <source>
        <strain evidence="1 2">CB4</strain>
    </source>
</reference>
<dbReference type="EMBL" id="AP017312">
    <property type="protein sequence ID" value="BAU26514.1"/>
    <property type="molecule type" value="Genomic_DNA"/>
</dbReference>
<protein>
    <submittedName>
        <fullName evidence="1">Uncharacterized protein</fullName>
    </submittedName>
</protein>
<name>A0A0U5AWB9_9BACL</name>
<accession>A0A0U5AWB9</accession>